<dbReference type="SUPFAM" id="SSF51735">
    <property type="entry name" value="NAD(P)-binding Rossmann-fold domains"/>
    <property type="match status" value="1"/>
</dbReference>
<dbReference type="InterPro" id="IPR036291">
    <property type="entry name" value="NAD(P)-bd_dom_sf"/>
</dbReference>
<dbReference type="eggNOG" id="COG0686">
    <property type="taxonomic scope" value="Bacteria"/>
</dbReference>
<keyword evidence="4 5" id="KW-0520">NAD</keyword>
<feature type="domain" description="Alanine dehydrogenase/pyridine nucleotide transhydrogenase NAD(H)-binding" evidence="9">
    <location>
        <begin position="150"/>
        <end position="298"/>
    </location>
</feature>
<dbReference type="NCBIfam" id="TIGR00518">
    <property type="entry name" value="alaDH"/>
    <property type="match status" value="1"/>
</dbReference>
<dbReference type="SMART" id="SM01003">
    <property type="entry name" value="AlaDh_PNT_N"/>
    <property type="match status" value="1"/>
</dbReference>
<feature type="binding site" evidence="8">
    <location>
        <position position="221"/>
    </location>
    <ligand>
        <name>NAD(+)</name>
        <dbReference type="ChEBI" id="CHEBI:57540"/>
    </ligand>
</feature>
<dbReference type="EC" id="1.4.1.1" evidence="2 5"/>
<feature type="binding site" evidence="8">
    <location>
        <position position="135"/>
    </location>
    <ligand>
        <name>NAD(+)</name>
        <dbReference type="ChEBI" id="CHEBI:57540"/>
    </ligand>
</feature>
<accession>G2KM02</accession>
<feature type="binding site" evidence="8">
    <location>
        <begin position="268"/>
        <end position="271"/>
    </location>
    <ligand>
        <name>NAD(+)</name>
        <dbReference type="ChEBI" id="CHEBI:57540"/>
    </ligand>
</feature>
<evidence type="ECO:0000256" key="5">
    <source>
        <dbReference type="PIRNR" id="PIRNR000183"/>
    </source>
</evidence>
<organism evidence="11 12">
    <name type="scientific">Micavibrio aeruginosavorus (strain ARL-13)</name>
    <dbReference type="NCBI Taxonomy" id="856793"/>
    <lineage>
        <taxon>Bacteria</taxon>
        <taxon>Pseudomonadati</taxon>
        <taxon>Bdellovibrionota</taxon>
        <taxon>Bdellovibrionia</taxon>
        <taxon>Bdellovibrionales</taxon>
        <taxon>Pseudobdellovibrionaceae</taxon>
        <taxon>Micavibrio</taxon>
    </lineage>
</organism>
<feature type="active site" description="Proton donor/acceptor" evidence="6">
    <location>
        <position position="271"/>
    </location>
</feature>
<dbReference type="GO" id="GO:0000286">
    <property type="term" value="F:alanine dehydrogenase activity"/>
    <property type="evidence" value="ECO:0007669"/>
    <property type="project" value="UniProtKB-UniRule"/>
</dbReference>
<dbReference type="Proteomes" id="UP000009286">
    <property type="component" value="Chromosome"/>
</dbReference>
<dbReference type="SUPFAM" id="SSF52283">
    <property type="entry name" value="Formate/glycerate dehydrogenase catalytic domain-like"/>
    <property type="match status" value="1"/>
</dbReference>
<sequence length="373" mass="39672">MKIGVPKEIKAQEHRVGLVPSSVKEFIARGHQVIVETGAGAGINFSDDDYKKAGATIKGTAKEIFAEADMIVKVKEPQPVECKMLREDQLLFTYLHLAPDPEQAKGLMESGCVAIAYETVTGRDGRGLPLLAPMSEIAGRLSVLVGANNMMKHMGGVGRLISGVPGVRPGNVLVIGGGVAGFNAARVAVGMGANVTILERDHDRLRTLDDYFRGQANVIYSSMDSVEQYVQVCDLVIGAVLIPGAAAPKLVTKPMLKTMIPGSVIVDIAIDQGGCFETSHATTHKDPTYVVDDVVHYCVANMPGAVPLSSALALNHAVLPYALALADKGWKRAVLEDPNLRNGLNVCRGEITYRSVAESLNLPFNPEPKALAA</sequence>
<dbReference type="AlphaFoldDB" id="G2KM02"/>
<evidence type="ECO:0000256" key="4">
    <source>
        <dbReference type="ARBA" id="ARBA00023027"/>
    </source>
</evidence>
<dbReference type="RefSeq" id="WP_014102921.1">
    <property type="nucleotide sequence ID" value="NC_016026.1"/>
</dbReference>
<dbReference type="Pfam" id="PF05222">
    <property type="entry name" value="AlaDh_PNT_N"/>
    <property type="match status" value="1"/>
</dbReference>
<evidence type="ECO:0000256" key="1">
    <source>
        <dbReference type="ARBA" id="ARBA00005689"/>
    </source>
</evidence>
<dbReference type="KEGG" id="mai:MICA_1377"/>
<dbReference type="GO" id="GO:0005886">
    <property type="term" value="C:plasma membrane"/>
    <property type="evidence" value="ECO:0007669"/>
    <property type="project" value="TreeGrafter"/>
</dbReference>
<comment type="catalytic activity">
    <reaction evidence="5">
        <text>L-alanine + NAD(+) + H2O = pyruvate + NH4(+) + NADH + H(+)</text>
        <dbReference type="Rhea" id="RHEA:18405"/>
        <dbReference type="ChEBI" id="CHEBI:15361"/>
        <dbReference type="ChEBI" id="CHEBI:15377"/>
        <dbReference type="ChEBI" id="CHEBI:15378"/>
        <dbReference type="ChEBI" id="CHEBI:28938"/>
        <dbReference type="ChEBI" id="CHEBI:57540"/>
        <dbReference type="ChEBI" id="CHEBI:57945"/>
        <dbReference type="ChEBI" id="CHEBI:57972"/>
        <dbReference type="EC" id="1.4.1.1"/>
    </reaction>
</comment>
<dbReference type="InterPro" id="IPR007698">
    <property type="entry name" value="AlaDH/PNT_NAD(H)-bd"/>
</dbReference>
<protein>
    <recommendedName>
        <fullName evidence="2 5">Alanine dehydrogenase</fullName>
        <ecNumber evidence="2 5">1.4.1.1</ecNumber>
    </recommendedName>
</protein>
<keyword evidence="3 5" id="KW-0560">Oxidoreductase</keyword>
<evidence type="ECO:0000313" key="12">
    <source>
        <dbReference type="Proteomes" id="UP000009286"/>
    </source>
</evidence>
<dbReference type="FunFam" id="3.40.50.720:FF:000049">
    <property type="entry name" value="Alanine dehydrogenase"/>
    <property type="match status" value="1"/>
</dbReference>
<feature type="domain" description="Alanine dehydrogenase/pyridine nucleotide transhydrogenase N-terminal" evidence="10">
    <location>
        <begin position="4"/>
        <end position="138"/>
    </location>
</feature>
<name>G2KM02_MICAA</name>
<evidence type="ECO:0000256" key="2">
    <source>
        <dbReference type="ARBA" id="ARBA00012897"/>
    </source>
</evidence>
<dbReference type="CDD" id="cd05305">
    <property type="entry name" value="L-AlaDH"/>
    <property type="match status" value="1"/>
</dbReference>
<evidence type="ECO:0000256" key="7">
    <source>
        <dbReference type="PIRSR" id="PIRSR000183-2"/>
    </source>
</evidence>
<dbReference type="PIRSF" id="PIRSF000183">
    <property type="entry name" value="Alanine_dh"/>
    <property type="match status" value="1"/>
</dbReference>
<dbReference type="InterPro" id="IPR007886">
    <property type="entry name" value="AlaDH/PNT_N"/>
</dbReference>
<feature type="active site" description="Proton donor/acceptor" evidence="6">
    <location>
        <position position="96"/>
    </location>
</feature>
<evidence type="ECO:0000259" key="10">
    <source>
        <dbReference type="SMART" id="SM01003"/>
    </source>
</evidence>
<dbReference type="EMBL" id="CP002382">
    <property type="protein sequence ID" value="AEP09698.1"/>
    <property type="molecule type" value="Genomic_DNA"/>
</dbReference>
<dbReference type="PROSITE" id="PS00837">
    <property type="entry name" value="ALADH_PNT_2"/>
    <property type="match status" value="1"/>
</dbReference>
<evidence type="ECO:0000256" key="8">
    <source>
        <dbReference type="PIRSR" id="PIRSR000183-3"/>
    </source>
</evidence>
<dbReference type="PANTHER" id="PTHR42795">
    <property type="entry name" value="ALANINE DEHYDROGENASE"/>
    <property type="match status" value="1"/>
</dbReference>
<feature type="binding site" evidence="7">
    <location>
        <position position="75"/>
    </location>
    <ligand>
        <name>substrate</name>
    </ligand>
</feature>
<reference evidence="11 12" key="1">
    <citation type="journal article" date="2011" name="BMC Genomics">
        <title>Genomic insights into an obligate epibiotic bacterial predator: Micavibrio aeruginosavorus ARL-13.</title>
        <authorList>
            <person name="Wang Z."/>
            <person name="Kadouri D."/>
            <person name="Wu M."/>
        </authorList>
    </citation>
    <scope>NUCLEOTIDE SEQUENCE [LARGE SCALE GENOMIC DNA]</scope>
    <source>
        <strain evidence="11 12">ARL-13</strain>
    </source>
</reference>
<dbReference type="OrthoDB" id="9804592at2"/>
<keyword evidence="8" id="KW-0547">Nucleotide-binding</keyword>
<dbReference type="PANTHER" id="PTHR42795:SF1">
    <property type="entry name" value="ALANINE DEHYDROGENASE"/>
    <property type="match status" value="1"/>
</dbReference>
<proteinExistence type="inferred from homology"/>
<dbReference type="Pfam" id="PF01262">
    <property type="entry name" value="AlaDh_PNT_C"/>
    <property type="match status" value="1"/>
</dbReference>
<dbReference type="InterPro" id="IPR008143">
    <property type="entry name" value="Ala_DH/PNT_CS2"/>
</dbReference>
<feature type="binding site" evidence="8">
    <location>
        <begin position="240"/>
        <end position="241"/>
    </location>
    <ligand>
        <name>NAD(+)</name>
        <dbReference type="ChEBI" id="CHEBI:57540"/>
    </ligand>
</feature>
<evidence type="ECO:0000256" key="6">
    <source>
        <dbReference type="PIRSR" id="PIRSR000183-1"/>
    </source>
</evidence>
<gene>
    <name evidence="11" type="primary">ald</name>
    <name evidence="11" type="ordered locus">MICA_1377</name>
</gene>
<dbReference type="HOGENOM" id="CLU_003376_3_0_5"/>
<evidence type="ECO:0000313" key="11">
    <source>
        <dbReference type="EMBL" id="AEP09698.1"/>
    </source>
</evidence>
<dbReference type="GO" id="GO:0042853">
    <property type="term" value="P:L-alanine catabolic process"/>
    <property type="evidence" value="ECO:0007669"/>
    <property type="project" value="InterPro"/>
</dbReference>
<keyword evidence="12" id="KW-1185">Reference proteome</keyword>
<comment type="similarity">
    <text evidence="1 5">Belongs to the AlaDH/PNT family.</text>
</comment>
<feature type="binding site" evidence="8">
    <location>
        <position position="204"/>
    </location>
    <ligand>
        <name>NAD(+)</name>
        <dbReference type="ChEBI" id="CHEBI:57540"/>
    </ligand>
</feature>
<dbReference type="SMART" id="SM01002">
    <property type="entry name" value="AlaDh_PNT_C"/>
    <property type="match status" value="1"/>
</dbReference>
<dbReference type="Gene3D" id="3.40.50.720">
    <property type="entry name" value="NAD(P)-binding Rossmann-like Domain"/>
    <property type="match status" value="2"/>
</dbReference>
<feature type="binding site" evidence="7">
    <location>
        <position position="15"/>
    </location>
    <ligand>
        <name>substrate</name>
    </ligand>
</feature>
<feature type="binding site" evidence="8">
    <location>
        <begin position="299"/>
        <end position="302"/>
    </location>
    <ligand>
        <name>NAD(+)</name>
        <dbReference type="ChEBI" id="CHEBI:57540"/>
    </ligand>
</feature>
<dbReference type="InterPro" id="IPR008141">
    <property type="entry name" value="Ala_DH"/>
</dbReference>
<dbReference type="STRING" id="856793.MICA_1377"/>
<dbReference type="GO" id="GO:0000166">
    <property type="term" value="F:nucleotide binding"/>
    <property type="evidence" value="ECO:0007669"/>
    <property type="project" value="UniProtKB-KW"/>
</dbReference>
<evidence type="ECO:0000256" key="3">
    <source>
        <dbReference type="ARBA" id="ARBA00023002"/>
    </source>
</evidence>
<evidence type="ECO:0000259" key="9">
    <source>
        <dbReference type="SMART" id="SM01002"/>
    </source>
</evidence>